<dbReference type="NCBIfam" id="NF009498">
    <property type="entry name" value="PRK12858.1"/>
    <property type="match status" value="1"/>
</dbReference>
<evidence type="ECO:0000256" key="3">
    <source>
        <dbReference type="ARBA" id="ARBA00008679"/>
    </source>
</evidence>
<dbReference type="InterPro" id="IPR013785">
    <property type="entry name" value="Aldolase_TIM"/>
</dbReference>
<dbReference type="UniPathway" id="UPA00704">
    <property type="reaction ID" value="UER00716"/>
</dbReference>
<dbReference type="EMBL" id="QEIV01001520">
    <property type="protein sequence ID" value="PWZ96093.1"/>
    <property type="molecule type" value="Genomic_DNA"/>
</dbReference>
<dbReference type="Proteomes" id="UP000246351">
    <property type="component" value="Unassembled WGS sequence"/>
</dbReference>
<evidence type="ECO:0000256" key="5">
    <source>
        <dbReference type="ARBA" id="ARBA00023239"/>
    </source>
</evidence>
<dbReference type="GO" id="GO:0061595">
    <property type="term" value="F:6-deoxy-6-sulfofructose-1-phosphate aldolase activity"/>
    <property type="evidence" value="ECO:0007669"/>
    <property type="project" value="TreeGrafter"/>
</dbReference>
<dbReference type="GO" id="GO:0009025">
    <property type="term" value="F:tagatose-bisphosphate aldolase activity"/>
    <property type="evidence" value="ECO:0007669"/>
    <property type="project" value="UniProtKB-UniRule"/>
</dbReference>
<dbReference type="OMA" id="THIPYIY"/>
<dbReference type="Pfam" id="PF01791">
    <property type="entry name" value="DeoC"/>
    <property type="match status" value="1"/>
</dbReference>
<dbReference type="EC" id="4.1.2.40" evidence="6"/>
<keyword evidence="5 6" id="KW-0456">Lyase</keyword>
<comment type="pathway">
    <text evidence="2 6">Carbohydrate metabolism; D-tagatose 6-phosphate degradation; D-glyceraldehyde 3-phosphate and glycerone phosphate from D-tagatose 6-phosphate: step 2/2.</text>
</comment>
<dbReference type="GO" id="GO:0019512">
    <property type="term" value="P:lactose catabolic process via tagatose-6-phosphate"/>
    <property type="evidence" value="ECO:0007669"/>
    <property type="project" value="InterPro"/>
</dbReference>
<gene>
    <name evidence="6" type="primary">lacD</name>
    <name evidence="7" type="ORF">DD924_14405</name>
</gene>
<dbReference type="InterPro" id="IPR002915">
    <property type="entry name" value="DeoC/FbaB/LacD_aldolase"/>
</dbReference>
<evidence type="ECO:0000256" key="1">
    <source>
        <dbReference type="ARBA" id="ARBA00000567"/>
    </source>
</evidence>
<dbReference type="GO" id="GO:2001059">
    <property type="term" value="P:D-tagatose 6-phosphate catabolic process"/>
    <property type="evidence" value="ECO:0007669"/>
    <property type="project" value="UniProtKB-UniRule"/>
</dbReference>
<dbReference type="HAMAP" id="MF_00734">
    <property type="entry name" value="LacD"/>
    <property type="match status" value="1"/>
</dbReference>
<evidence type="ECO:0000256" key="4">
    <source>
        <dbReference type="ARBA" id="ARBA00022736"/>
    </source>
</evidence>
<dbReference type="GO" id="GO:1902777">
    <property type="term" value="P:6-sulfoquinovose(1-) catabolic process"/>
    <property type="evidence" value="ECO:0007669"/>
    <property type="project" value="TreeGrafter"/>
</dbReference>
<comment type="catalytic activity">
    <reaction evidence="1 6">
        <text>D-tagatofuranose 1,6-bisphosphate = D-glyceraldehyde 3-phosphate + dihydroxyacetone phosphate</text>
        <dbReference type="Rhea" id="RHEA:22948"/>
        <dbReference type="ChEBI" id="CHEBI:57642"/>
        <dbReference type="ChEBI" id="CHEBI:58694"/>
        <dbReference type="ChEBI" id="CHEBI:59776"/>
        <dbReference type="EC" id="4.1.2.40"/>
    </reaction>
</comment>
<dbReference type="Gene3D" id="3.20.20.70">
    <property type="entry name" value="Aldolase class I"/>
    <property type="match status" value="1"/>
</dbReference>
<dbReference type="SMART" id="SM01133">
    <property type="entry name" value="DeoC"/>
    <property type="match status" value="1"/>
</dbReference>
<proteinExistence type="inferred from homology"/>
<dbReference type="eggNOG" id="COG3684">
    <property type="taxonomic scope" value="Bacteria"/>
</dbReference>
<accession>A0A166QRE2</accession>
<dbReference type="RefSeq" id="WP_014612759.1">
    <property type="nucleotide sequence ID" value="NZ_AP019372.1"/>
</dbReference>
<dbReference type="InterPro" id="IPR005927">
    <property type="entry name" value="Tag_1.6-dipho_adolase"/>
</dbReference>
<evidence type="ECO:0000313" key="8">
    <source>
        <dbReference type="Proteomes" id="UP000246351"/>
    </source>
</evidence>
<dbReference type="PANTHER" id="PTHR39340:SF1">
    <property type="entry name" value="SULFOFRUCTOSEPHOSPHATE ALDOLASE"/>
    <property type="match status" value="1"/>
</dbReference>
<dbReference type="STRING" id="937773.SPSINT_2357"/>
<sequence length="313" mass="34117">MVKDLSRLVDENGIYAAVAVDQRGALRKLLGDTGTPENLSLFKKLVAEVLTSHGSSFLVDPEYGLDAAKAKDAKAGLILSYEQTGYDKSRPGRLPRLIEDQSVRRLVAAGADAVKFLLYYDVDESDEINQKKQAMIERVGTECQAENVPFLLEILTYDDSIGDEKGEAFAKVRPHKVNEAMRVFSEPRFQVDTLKVEIPVNMNFVEGFGDKTVMTQAEAAEAFKAQDAATNIPYIYLSGGVSAQLFMDSLQFAADNGAHFNGILCGRATWKGATAALVDAGEQEAKAWLESEGLDNLKALNEVNVKTATPILS</sequence>
<dbReference type="InterPro" id="IPR050552">
    <property type="entry name" value="LacD_aldolase"/>
</dbReference>
<name>A0A166QRE2_STAPS</name>
<keyword evidence="4 6" id="KW-0423">Lactose metabolism</keyword>
<dbReference type="AlphaFoldDB" id="A0A166QRE2"/>
<dbReference type="PANTHER" id="PTHR39340">
    <property type="entry name" value="SULFOFRUCTOSEPHOSPHATE ALDOLASE"/>
    <property type="match status" value="1"/>
</dbReference>
<dbReference type="GO" id="GO:0009024">
    <property type="term" value="F:tagatose-6-phosphate kinase activity"/>
    <property type="evidence" value="ECO:0007669"/>
    <property type="project" value="InterPro"/>
</dbReference>
<dbReference type="SUPFAM" id="SSF51569">
    <property type="entry name" value="Aldolase"/>
    <property type="match status" value="1"/>
</dbReference>
<dbReference type="GeneID" id="93824007"/>
<protein>
    <recommendedName>
        <fullName evidence="6">Tagatose 1,6-diphosphate aldolase</fullName>
        <ecNumber evidence="6">4.1.2.40</ecNumber>
    </recommendedName>
    <alternativeName>
        <fullName evidence="6">D-tagatose-1,6-bisphosphate aldolase</fullName>
    </alternativeName>
    <alternativeName>
        <fullName evidence="6">Tagatose-bisphosphate aldolase</fullName>
    </alternativeName>
</protein>
<evidence type="ECO:0000256" key="6">
    <source>
        <dbReference type="HAMAP-Rule" id="MF_00734"/>
    </source>
</evidence>
<comment type="similarity">
    <text evidence="3 6">Belongs to the aldolase LacD family.</text>
</comment>
<organism evidence="7 8">
    <name type="scientific">Staphylococcus pseudintermedius</name>
    <dbReference type="NCBI Taxonomy" id="283734"/>
    <lineage>
        <taxon>Bacteria</taxon>
        <taxon>Bacillati</taxon>
        <taxon>Bacillota</taxon>
        <taxon>Bacilli</taxon>
        <taxon>Bacillales</taxon>
        <taxon>Staphylococcaceae</taxon>
        <taxon>Staphylococcus</taxon>
        <taxon>Staphylococcus intermedius group</taxon>
    </lineage>
</organism>
<reference evidence="7 8" key="1">
    <citation type="journal article" date="2018" name="Vet. Microbiol.">
        <title>Clonal diversity and geographic distribution of methicillin-resistant Staphylococcus pseudintermedius from Australian animals: Discovery of novel sequence types.</title>
        <authorList>
            <person name="Worthing K.A."/>
            <person name="Abraham S."/>
            <person name="Coombs G.W."/>
            <person name="Pang S."/>
            <person name="Saputra S."/>
            <person name="Jordan D."/>
            <person name="Trott D.J."/>
            <person name="Norris J.M."/>
        </authorList>
    </citation>
    <scope>NUCLEOTIDE SEQUENCE [LARGE SCALE GENOMIC DNA]</scope>
    <source>
        <strain evidence="7 8">ST71 3</strain>
    </source>
</reference>
<evidence type="ECO:0000313" key="7">
    <source>
        <dbReference type="EMBL" id="PWZ96093.1"/>
    </source>
</evidence>
<comment type="caution">
    <text evidence="7">The sequence shown here is derived from an EMBL/GenBank/DDBJ whole genome shotgun (WGS) entry which is preliminary data.</text>
</comment>
<evidence type="ECO:0000256" key="2">
    <source>
        <dbReference type="ARBA" id="ARBA00005191"/>
    </source>
</evidence>